<dbReference type="Proteomes" id="UP000694545">
    <property type="component" value="Unplaced"/>
</dbReference>
<evidence type="ECO:0000256" key="12">
    <source>
        <dbReference type="RuleBase" id="RU000688"/>
    </source>
</evidence>
<evidence type="ECO:0000256" key="1">
    <source>
        <dbReference type="ARBA" id="ARBA00004651"/>
    </source>
</evidence>
<keyword evidence="6 13" id="KW-0472">Membrane</keyword>
<comment type="similarity">
    <text evidence="12">Belongs to the G-protein coupled receptor 1 family.</text>
</comment>
<dbReference type="CDD" id="cd14974">
    <property type="entry name" value="7tmA_Anaphylatoxin_R-like"/>
    <property type="match status" value="1"/>
</dbReference>
<evidence type="ECO:0000256" key="10">
    <source>
        <dbReference type="ARBA" id="ARBA00023224"/>
    </source>
</evidence>
<dbReference type="FunFam" id="1.20.1070.10:FF:000034">
    <property type="entry name" value="G-protein coupled receptor 1"/>
    <property type="match status" value="1"/>
</dbReference>
<dbReference type="PRINTS" id="PR00526">
    <property type="entry name" value="FMETLEUPHER"/>
</dbReference>
<evidence type="ECO:0000256" key="13">
    <source>
        <dbReference type="SAM" id="Phobius"/>
    </source>
</evidence>
<dbReference type="GO" id="GO:0004875">
    <property type="term" value="F:complement receptor activity"/>
    <property type="evidence" value="ECO:0007669"/>
    <property type="project" value="TreeGrafter"/>
</dbReference>
<feature type="transmembrane region" description="Helical" evidence="13">
    <location>
        <begin position="302"/>
        <end position="325"/>
    </location>
</feature>
<dbReference type="SUPFAM" id="SSF81321">
    <property type="entry name" value="Family A G protein-coupled receptor-like"/>
    <property type="match status" value="1"/>
</dbReference>
<keyword evidence="16" id="KW-1185">Reference proteome</keyword>
<dbReference type="Gene3D" id="1.20.1070.10">
    <property type="entry name" value="Rhodopsin 7-helix transmembrane proteins"/>
    <property type="match status" value="1"/>
</dbReference>
<keyword evidence="7" id="KW-1015">Disulfide bond</keyword>
<reference evidence="15" key="1">
    <citation type="submission" date="2025-08" db="UniProtKB">
        <authorList>
            <consortium name="Ensembl"/>
        </authorList>
    </citation>
    <scope>IDENTIFICATION</scope>
</reference>
<dbReference type="GO" id="GO:0006954">
    <property type="term" value="P:inflammatory response"/>
    <property type="evidence" value="ECO:0007669"/>
    <property type="project" value="TreeGrafter"/>
</dbReference>
<dbReference type="AlphaFoldDB" id="A0A8D2KV69"/>
<reference evidence="15" key="2">
    <citation type="submission" date="2025-09" db="UniProtKB">
        <authorList>
            <consortium name="Ensembl"/>
        </authorList>
    </citation>
    <scope>IDENTIFICATION</scope>
</reference>
<evidence type="ECO:0000256" key="4">
    <source>
        <dbReference type="ARBA" id="ARBA00022989"/>
    </source>
</evidence>
<protein>
    <recommendedName>
        <fullName evidence="14">G-protein coupled receptors family 1 profile domain-containing protein</fullName>
    </recommendedName>
</protein>
<dbReference type="GO" id="GO:0007200">
    <property type="term" value="P:phospholipase C-activating G protein-coupled receptor signaling pathway"/>
    <property type="evidence" value="ECO:0007669"/>
    <property type="project" value="TreeGrafter"/>
</dbReference>
<dbReference type="PROSITE" id="PS00237">
    <property type="entry name" value="G_PROTEIN_RECEP_F1_1"/>
    <property type="match status" value="1"/>
</dbReference>
<feature type="transmembrane region" description="Helical" evidence="13">
    <location>
        <begin position="172"/>
        <end position="190"/>
    </location>
</feature>
<keyword evidence="8 12" id="KW-0675">Receptor</keyword>
<proteinExistence type="inferred from homology"/>
<feature type="transmembrane region" description="Helical" evidence="13">
    <location>
        <begin position="97"/>
        <end position="120"/>
    </location>
</feature>
<dbReference type="OMA" id="AFFCCWF"/>
<dbReference type="InterPro" id="IPR017452">
    <property type="entry name" value="GPCR_Rhodpsn_7TM"/>
</dbReference>
<evidence type="ECO:0000256" key="6">
    <source>
        <dbReference type="ARBA" id="ARBA00023136"/>
    </source>
</evidence>
<feature type="transmembrane region" description="Helical" evidence="13">
    <location>
        <begin position="210"/>
        <end position="230"/>
    </location>
</feature>
<evidence type="ECO:0000259" key="14">
    <source>
        <dbReference type="PROSITE" id="PS50262"/>
    </source>
</evidence>
<comment type="subcellular location">
    <subcellularLocation>
        <location evidence="1">Cell membrane</location>
        <topology evidence="1">Multi-pass membrane protein</topology>
    </subcellularLocation>
</comment>
<keyword evidence="2" id="KW-1003">Cell membrane</keyword>
<evidence type="ECO:0000256" key="8">
    <source>
        <dbReference type="ARBA" id="ARBA00023170"/>
    </source>
</evidence>
<keyword evidence="9" id="KW-0325">Glycoprotein</keyword>
<feature type="transmembrane region" description="Helical" evidence="13">
    <location>
        <begin position="345"/>
        <end position="364"/>
    </location>
</feature>
<name>A0A8D2KV69_VARKO</name>
<evidence type="ECO:0000313" key="15">
    <source>
        <dbReference type="Ensembl" id="ENSVKKP00000009588.1"/>
    </source>
</evidence>
<evidence type="ECO:0000256" key="5">
    <source>
        <dbReference type="ARBA" id="ARBA00023040"/>
    </source>
</evidence>
<evidence type="ECO:0000256" key="2">
    <source>
        <dbReference type="ARBA" id="ARBA00022475"/>
    </source>
</evidence>
<evidence type="ECO:0000256" key="7">
    <source>
        <dbReference type="ARBA" id="ARBA00023157"/>
    </source>
</evidence>
<dbReference type="PRINTS" id="PR00237">
    <property type="entry name" value="GPCRRHODOPSN"/>
</dbReference>
<dbReference type="Pfam" id="PF00001">
    <property type="entry name" value="7tm_1"/>
    <property type="match status" value="1"/>
</dbReference>
<feature type="transmembrane region" description="Helical" evidence="13">
    <location>
        <begin position="268"/>
        <end position="290"/>
    </location>
</feature>
<evidence type="ECO:0000256" key="9">
    <source>
        <dbReference type="ARBA" id="ARBA00023180"/>
    </source>
</evidence>
<dbReference type="PANTHER" id="PTHR24225:SF0">
    <property type="entry name" value="N-FORMYL PEPTIDE RECEPTOR 2"/>
    <property type="match status" value="1"/>
</dbReference>
<dbReference type="PROSITE" id="PS50262">
    <property type="entry name" value="G_PROTEIN_RECEP_F1_2"/>
    <property type="match status" value="1"/>
</dbReference>
<keyword evidence="3 12" id="KW-0812">Transmembrane</keyword>
<keyword evidence="4 13" id="KW-1133">Transmembrane helix</keyword>
<dbReference type="Ensembl" id="ENSVKKT00000009826.1">
    <property type="protein sequence ID" value="ENSVKKP00000009588.1"/>
    <property type="gene ID" value="ENSVKKG00000006771.1"/>
</dbReference>
<accession>A0A8D2KV69</accession>
<feature type="transmembrane region" description="Helical" evidence="13">
    <location>
        <begin position="132"/>
        <end position="152"/>
    </location>
</feature>
<evidence type="ECO:0000256" key="11">
    <source>
        <dbReference type="ARBA" id="ARBA00025736"/>
    </source>
</evidence>
<dbReference type="GO" id="GO:0007204">
    <property type="term" value="P:positive regulation of cytosolic calcium ion concentration"/>
    <property type="evidence" value="ECO:0007669"/>
    <property type="project" value="TreeGrafter"/>
</dbReference>
<keyword evidence="5 12" id="KW-0297">G-protein coupled receptor</keyword>
<keyword evidence="10 12" id="KW-0807">Transducer</keyword>
<evidence type="ECO:0000256" key="3">
    <source>
        <dbReference type="ARBA" id="ARBA00022692"/>
    </source>
</evidence>
<organism evidence="15 16">
    <name type="scientific">Varanus komodoensis</name>
    <name type="common">Komodo dragon</name>
    <dbReference type="NCBI Taxonomy" id="61221"/>
    <lineage>
        <taxon>Eukaryota</taxon>
        <taxon>Metazoa</taxon>
        <taxon>Chordata</taxon>
        <taxon>Craniata</taxon>
        <taxon>Vertebrata</taxon>
        <taxon>Euteleostomi</taxon>
        <taxon>Lepidosauria</taxon>
        <taxon>Squamata</taxon>
        <taxon>Bifurcata</taxon>
        <taxon>Unidentata</taxon>
        <taxon>Episquamata</taxon>
        <taxon>Toxicofera</taxon>
        <taxon>Anguimorpha</taxon>
        <taxon>Paleoanguimorpha</taxon>
        <taxon>Varanoidea</taxon>
        <taxon>Varanidae</taxon>
        <taxon>Varanus</taxon>
    </lineage>
</organism>
<dbReference type="InterPro" id="IPR000826">
    <property type="entry name" value="Formyl_rcpt-rel"/>
</dbReference>
<comment type="similarity">
    <text evidence="11">Belongs to the chemokine-like receptor (CMKLR) family.</text>
</comment>
<evidence type="ECO:0000313" key="16">
    <source>
        <dbReference type="Proteomes" id="UP000694545"/>
    </source>
</evidence>
<dbReference type="InterPro" id="IPR000276">
    <property type="entry name" value="GPCR_Rhodpsn"/>
</dbReference>
<dbReference type="GO" id="GO:0005886">
    <property type="term" value="C:plasma membrane"/>
    <property type="evidence" value="ECO:0007669"/>
    <property type="project" value="UniProtKB-SubCell"/>
</dbReference>
<feature type="domain" description="G-protein coupled receptors family 1 profile" evidence="14">
    <location>
        <begin position="113"/>
        <end position="361"/>
    </location>
</feature>
<dbReference type="PANTHER" id="PTHR24225">
    <property type="entry name" value="CHEMOTACTIC RECEPTOR"/>
    <property type="match status" value="1"/>
</dbReference>
<dbReference type="GO" id="GO:0004982">
    <property type="term" value="F:N-formyl peptide receptor activity"/>
    <property type="evidence" value="ECO:0007669"/>
    <property type="project" value="TreeGrafter"/>
</dbReference>
<sequence length="410" mass="45023">MLLKKGLFFQVGGIPVGKGGHCTPEAGPPVVYLCTCSPSELPTESCRPLAYILPSQFLSQYSVIKDGRFSRGEALNMAGWSMGPSLNTTHISWAMKMFSMAIFSITFLLGATGNGLVIYVTGFHMKKTVTTIWYLNLAVADFIFAICLSLDITYMALGHWPLGRVMCKLDTVVPFLNMFASVFFLTAISADRYVSVVHPVWALNHRTLRLASLMAAVIWAMALGLSSPYFTFRDTEQSLDGKVLCTYTFGPEDATDPKEHRSVVATELVLGFVIPFNVILACYCAIIVKLKGKLLGRVGRSFRIIVAIVVAFFCCWFPYHVFSILETLDDDSLEMKYILDIGLPLAYGLICLNSCLNPLLYAFLGLDCRKSGLHSPLSAFKGAFSENWATASFSSHRSTSSTSGVESSLV</sequence>